<dbReference type="AlphaFoldDB" id="A0AA86NJZ8"/>
<keyword evidence="3" id="KW-1185">Reference proteome</keyword>
<reference evidence="1" key="1">
    <citation type="submission" date="2023-06" db="EMBL/GenBank/DDBJ databases">
        <authorList>
            <person name="Kurt Z."/>
        </authorList>
    </citation>
    <scope>NUCLEOTIDE SEQUENCE</scope>
</reference>
<name>A0AA86NJZ8_9EUKA</name>
<evidence type="ECO:0000313" key="3">
    <source>
        <dbReference type="Proteomes" id="UP001642409"/>
    </source>
</evidence>
<protein>
    <submittedName>
        <fullName evidence="2">Hypothetical_protein</fullName>
    </submittedName>
</protein>
<evidence type="ECO:0000313" key="2">
    <source>
        <dbReference type="EMBL" id="CAL6109965.1"/>
    </source>
</evidence>
<dbReference type="EMBL" id="CAXDID020000679">
    <property type="protein sequence ID" value="CAL6109965.1"/>
    <property type="molecule type" value="Genomic_DNA"/>
</dbReference>
<comment type="caution">
    <text evidence="1">The sequence shown here is derived from an EMBL/GenBank/DDBJ whole genome shotgun (WGS) entry which is preliminary data.</text>
</comment>
<dbReference type="EMBL" id="CATOUU010000222">
    <property type="protein sequence ID" value="CAI9921394.1"/>
    <property type="molecule type" value="Genomic_DNA"/>
</dbReference>
<proteinExistence type="predicted"/>
<dbReference type="Proteomes" id="UP001642409">
    <property type="component" value="Unassembled WGS sequence"/>
</dbReference>
<accession>A0AA86NJZ8</accession>
<gene>
    <name evidence="2" type="ORF">HINF_LOCUS75694</name>
    <name evidence="1" type="ORF">HINF_LOCUS9039</name>
</gene>
<reference evidence="2 3" key="2">
    <citation type="submission" date="2024-07" db="EMBL/GenBank/DDBJ databases">
        <authorList>
            <person name="Akdeniz Z."/>
        </authorList>
    </citation>
    <scope>NUCLEOTIDE SEQUENCE [LARGE SCALE GENOMIC DNA]</scope>
</reference>
<organism evidence="1">
    <name type="scientific">Hexamita inflata</name>
    <dbReference type="NCBI Taxonomy" id="28002"/>
    <lineage>
        <taxon>Eukaryota</taxon>
        <taxon>Metamonada</taxon>
        <taxon>Diplomonadida</taxon>
        <taxon>Hexamitidae</taxon>
        <taxon>Hexamitinae</taxon>
        <taxon>Hexamita</taxon>
    </lineage>
</organism>
<sequence length="246" mass="27954">MTVGKLPPACLNDMQQYMNILVLKSNLRKYFPNIYKIFIFDASEICSTNAGSLRECAEHTDVPQGLACFSLYQAALSEERELETAAASIASAVPRTAKAECSFPARTHTICTARRVRRLRLKERKCGPAPPFYLSALNAKTGLAHWRCSNDECDGLFRTGTRDKLHGFQQPAKLIPRNFELRRKRLPSRWRENRTCATCFVETTFQFSSGMQCQKSHSVRKSSLERPVLRQKLFLKLQVKQSATQS</sequence>
<evidence type="ECO:0000313" key="1">
    <source>
        <dbReference type="EMBL" id="CAI9921394.1"/>
    </source>
</evidence>